<dbReference type="OrthoDB" id="651871at2759"/>
<dbReference type="InterPro" id="IPR001810">
    <property type="entry name" value="F-box_dom"/>
</dbReference>
<dbReference type="InterPro" id="IPR011043">
    <property type="entry name" value="Gal_Oxase/kelch_b-propeller"/>
</dbReference>
<dbReference type="PANTHER" id="PTHR33207">
    <property type="entry name" value="F-BOX DOMAIN CONTAINING PROTEIN-RELATED"/>
    <property type="match status" value="1"/>
</dbReference>
<reference evidence="4" key="1">
    <citation type="journal article" date="2019" name="Nat. Commun.">
        <title>The genome of broomcorn millet.</title>
        <authorList>
            <person name="Zou C."/>
            <person name="Miki D."/>
            <person name="Li D."/>
            <person name="Tang Q."/>
            <person name="Xiao L."/>
            <person name="Rajput S."/>
            <person name="Deng P."/>
            <person name="Jia W."/>
            <person name="Huang R."/>
            <person name="Zhang M."/>
            <person name="Sun Y."/>
            <person name="Hu J."/>
            <person name="Fu X."/>
            <person name="Schnable P.S."/>
            <person name="Li F."/>
            <person name="Zhang H."/>
            <person name="Feng B."/>
            <person name="Zhu X."/>
            <person name="Liu R."/>
            <person name="Schnable J.C."/>
            <person name="Zhu J.-K."/>
            <person name="Zhang H."/>
        </authorList>
    </citation>
    <scope>NUCLEOTIDE SEQUENCE [LARGE SCALE GENOMIC DNA]</scope>
</reference>
<evidence type="ECO:0000259" key="2">
    <source>
        <dbReference type="Pfam" id="PF12937"/>
    </source>
</evidence>
<feature type="compositionally biased region" description="Gly residues" evidence="1">
    <location>
        <begin position="1"/>
        <end position="11"/>
    </location>
</feature>
<feature type="domain" description="F-box" evidence="2">
    <location>
        <begin position="28"/>
        <end position="67"/>
    </location>
</feature>
<dbReference type="AlphaFoldDB" id="A0A3L6REG4"/>
<evidence type="ECO:0000256" key="1">
    <source>
        <dbReference type="SAM" id="MobiDB-lite"/>
    </source>
</evidence>
<dbReference type="EMBL" id="PQIB02000009">
    <property type="protein sequence ID" value="RLN00692.1"/>
    <property type="molecule type" value="Genomic_DNA"/>
</dbReference>
<sequence length="442" mass="49942">MEPPEGTGGGAAKKPKPSPAPPIAALGDDLLVEILLRLPSMASLASAALACKLWHRVASDPAVFRRFDALRRPPLVGFILTDRGGMRFPRRSPNLLFVRATRNPNLAAAAADGDFFFEDLPAVDSDADEEGYDWDEWRLRGCDGGLLLLSRGCHGLDLAVYDPVARTAVFLRPDGVFRPWFHMVRYAIVVDEADGSFLVIGFIFTFTAAVFSSRTGKWVSINMESVMMGKSDVKHEEDEEDEDVYQEDYEDVIFYSFHSFSSDGMAAGRFAYWRSDTKKHRHSNPVERILVLDTATMEWSVITAPFPAGESYCLADMPEHGGLCLFSSKEQCLQIWVRNSVGGWVLKKEFSLLSEWMKKIRRAEWMKRVRVLAARAGYVYMEFWSIRKANSYFLVLNMRTMKMSVFPNNPEDPHRGPAFPFFMRLEPLLGPDEDQNVHLNSV</sequence>
<name>A0A3L6REG4_PANMI</name>
<gene>
    <name evidence="3" type="ORF">C2845_PM06G28290</name>
</gene>
<dbReference type="SUPFAM" id="SSF81383">
    <property type="entry name" value="F-box domain"/>
    <property type="match status" value="1"/>
</dbReference>
<comment type="caution">
    <text evidence="3">The sequence shown here is derived from an EMBL/GenBank/DDBJ whole genome shotgun (WGS) entry which is preliminary data.</text>
</comment>
<protein>
    <recommendedName>
        <fullName evidence="2">F-box domain-containing protein</fullName>
    </recommendedName>
</protein>
<evidence type="ECO:0000313" key="3">
    <source>
        <dbReference type="EMBL" id="RLN00692.1"/>
    </source>
</evidence>
<dbReference type="Gene3D" id="1.20.1280.50">
    <property type="match status" value="1"/>
</dbReference>
<dbReference type="SUPFAM" id="SSF50965">
    <property type="entry name" value="Galactose oxidase, central domain"/>
    <property type="match status" value="1"/>
</dbReference>
<feature type="region of interest" description="Disordered" evidence="1">
    <location>
        <begin position="1"/>
        <end position="20"/>
    </location>
</feature>
<keyword evidence="4" id="KW-1185">Reference proteome</keyword>
<dbReference type="InterPro" id="IPR036047">
    <property type="entry name" value="F-box-like_dom_sf"/>
</dbReference>
<dbReference type="Proteomes" id="UP000275267">
    <property type="component" value="Unassembled WGS sequence"/>
</dbReference>
<dbReference type="Pfam" id="PF12937">
    <property type="entry name" value="F-box-like"/>
    <property type="match status" value="1"/>
</dbReference>
<accession>A0A3L6REG4</accession>
<proteinExistence type="predicted"/>
<evidence type="ECO:0000313" key="4">
    <source>
        <dbReference type="Proteomes" id="UP000275267"/>
    </source>
</evidence>
<organism evidence="3 4">
    <name type="scientific">Panicum miliaceum</name>
    <name type="common">Proso millet</name>
    <name type="synonym">Broomcorn millet</name>
    <dbReference type="NCBI Taxonomy" id="4540"/>
    <lineage>
        <taxon>Eukaryota</taxon>
        <taxon>Viridiplantae</taxon>
        <taxon>Streptophyta</taxon>
        <taxon>Embryophyta</taxon>
        <taxon>Tracheophyta</taxon>
        <taxon>Spermatophyta</taxon>
        <taxon>Magnoliopsida</taxon>
        <taxon>Liliopsida</taxon>
        <taxon>Poales</taxon>
        <taxon>Poaceae</taxon>
        <taxon>PACMAD clade</taxon>
        <taxon>Panicoideae</taxon>
        <taxon>Panicodae</taxon>
        <taxon>Paniceae</taxon>
        <taxon>Panicinae</taxon>
        <taxon>Panicum</taxon>
        <taxon>Panicum sect. Panicum</taxon>
    </lineage>
</organism>